<dbReference type="EnsemblMetazoa" id="BGLB017816-RA">
    <property type="protein sequence ID" value="BGLB017816-PA"/>
    <property type="gene ID" value="BGLB017816"/>
</dbReference>
<dbReference type="SUPFAM" id="SSF48056">
    <property type="entry name" value="Di-copper centre-containing domain"/>
    <property type="match status" value="1"/>
</dbReference>
<feature type="chain" id="PRO_5012497028" description="Tyrosinase copper-binding domain-containing protein" evidence="4">
    <location>
        <begin position="19"/>
        <end position="766"/>
    </location>
</feature>
<dbReference type="GO" id="GO:0046872">
    <property type="term" value="F:metal ion binding"/>
    <property type="evidence" value="ECO:0007669"/>
    <property type="project" value="UniProtKB-KW"/>
</dbReference>
<sequence length="766" mass="86009">MKTYLLLLSCLALSVIDSRIWNISIPAHLQHCYNRVQLTRVDSYVGSTYSWMCENTMKKSETPERMTQYDAPKSGYYKHLFDKYLETAHKSGSVRGRRQAPGSRCTRKEYRMLSDDERDRFHNAINALKQDTTVEPNKYDAISLLHSGPSNFIAHGGPGFLGWHRIYLLIFETALREVDPSVCLPYWDSSLDNQLADPTSSLIWTPQFLGTPQGSVTEGPFANWMTPENVQLIRNVGSDGELFTTAAISDILSRTRHEEIVTADATEPRYDLEFHHASVHVYVGGAMTRLDTAAFDPVFFMHHAFIDYVWDLFRTNLRNNNANPETYPEIVNVDPRHIATAPTGFGDLTQADGYLDSLTESYHYESVPVCSARSPDCGSRYLACQLSTGRCIATSRNSPVVPTPVPVSTPIPPVSIPTPSPSIPLPTNSTETCRRPSSGLPIQNDYCCDKSCDTSQWALIPVKIISVRPPKFRNYGSYPVTSGHVDKNQDIYAPKAYVNTDKFISSRQSNPKTYRRCENDTPSGQVFLYSRGINYDGDYKESSIVDQRLAVSISMGFVGVKKPGPGEGGVSKALIRAHDSCGRVCHVACKDPITNEFKECSGAVAVSDEAPQMYGLNYDDAFMSVFDYQFNSDCPKFKTENFYLTFYCDYHDTFPYAQPTQSPPPPPPPPTPEPVVDHSTSCPISPDCTIDVPCEGHYRHCTRYNERHVCQGSCSSFAACTYGHYFVRRCPIGQFFDDVTRRCTYGYCQPGSPRVVRPARYYYFGR</sequence>
<reference evidence="7" key="1">
    <citation type="submission" date="2020-05" db="UniProtKB">
        <authorList>
            <consortium name="EnsemblMetazoa"/>
        </authorList>
    </citation>
    <scope>IDENTIFICATION</scope>
    <source>
        <strain evidence="7">BB02</strain>
    </source>
</reference>
<feature type="region of interest" description="Disordered" evidence="3">
    <location>
        <begin position="658"/>
        <end position="678"/>
    </location>
</feature>
<dbReference type="GO" id="GO:0016491">
    <property type="term" value="F:oxidoreductase activity"/>
    <property type="evidence" value="ECO:0007669"/>
    <property type="project" value="InterPro"/>
</dbReference>
<dbReference type="PRINTS" id="PR00092">
    <property type="entry name" value="TYROSINASE"/>
</dbReference>
<feature type="domain" description="Tyrosinase copper-binding" evidence="5">
    <location>
        <begin position="155"/>
        <end position="172"/>
    </location>
</feature>
<feature type="signal peptide" evidence="4">
    <location>
        <begin position="1"/>
        <end position="18"/>
    </location>
</feature>
<dbReference type="STRING" id="6526.A0A2C9KDF9"/>
<dbReference type="AlphaFoldDB" id="A0A2C9KDF9"/>
<dbReference type="KEGG" id="bgt:106066173"/>
<dbReference type="Gene3D" id="1.10.1280.10">
    <property type="entry name" value="Di-copper center containing domain from catechol oxidase"/>
    <property type="match status" value="1"/>
</dbReference>
<dbReference type="InterPro" id="IPR050316">
    <property type="entry name" value="Tyrosinase/Hemocyanin"/>
</dbReference>
<dbReference type="Pfam" id="PF00264">
    <property type="entry name" value="Tyrosinase"/>
    <property type="match status" value="1"/>
</dbReference>
<feature type="compositionally biased region" description="Pro residues" evidence="3">
    <location>
        <begin position="412"/>
        <end position="424"/>
    </location>
</feature>
<evidence type="ECO:0000313" key="7">
    <source>
        <dbReference type="EnsemblMetazoa" id="BGLB017816-PA"/>
    </source>
</evidence>
<evidence type="ECO:0000313" key="8">
    <source>
        <dbReference type="Proteomes" id="UP000076420"/>
    </source>
</evidence>
<dbReference type="Proteomes" id="UP000076420">
    <property type="component" value="Unassembled WGS sequence"/>
</dbReference>
<gene>
    <name evidence="7" type="primary">106066173</name>
</gene>
<feature type="region of interest" description="Disordered" evidence="3">
    <location>
        <begin position="412"/>
        <end position="434"/>
    </location>
</feature>
<evidence type="ECO:0000256" key="3">
    <source>
        <dbReference type="SAM" id="MobiDB-lite"/>
    </source>
</evidence>
<dbReference type="PANTHER" id="PTHR11474:SF126">
    <property type="entry name" value="TYROSINASE-LIKE PROTEIN TYR-1-RELATED"/>
    <property type="match status" value="1"/>
</dbReference>
<evidence type="ECO:0000256" key="1">
    <source>
        <dbReference type="ARBA" id="ARBA00022723"/>
    </source>
</evidence>
<keyword evidence="1" id="KW-0479">Metal-binding</keyword>
<organism evidence="7 8">
    <name type="scientific">Biomphalaria glabrata</name>
    <name type="common">Bloodfluke planorb</name>
    <name type="synonym">Freshwater snail</name>
    <dbReference type="NCBI Taxonomy" id="6526"/>
    <lineage>
        <taxon>Eukaryota</taxon>
        <taxon>Metazoa</taxon>
        <taxon>Spiralia</taxon>
        <taxon>Lophotrochozoa</taxon>
        <taxon>Mollusca</taxon>
        <taxon>Gastropoda</taxon>
        <taxon>Heterobranchia</taxon>
        <taxon>Euthyneura</taxon>
        <taxon>Panpulmonata</taxon>
        <taxon>Hygrophila</taxon>
        <taxon>Lymnaeoidea</taxon>
        <taxon>Planorbidae</taxon>
        <taxon>Biomphalaria</taxon>
    </lineage>
</organism>
<feature type="compositionally biased region" description="Pro residues" evidence="3">
    <location>
        <begin position="661"/>
        <end position="673"/>
    </location>
</feature>
<dbReference type="VEuPathDB" id="VectorBase:BGLB017816"/>
<dbReference type="InterPro" id="IPR008922">
    <property type="entry name" value="Di-copper_centre_dom_sf"/>
</dbReference>
<keyword evidence="4" id="KW-0732">Signal</keyword>
<evidence type="ECO:0000256" key="2">
    <source>
        <dbReference type="ARBA" id="ARBA00023008"/>
    </source>
</evidence>
<proteinExistence type="predicted"/>
<name>A0A2C9KDF9_BIOGL</name>
<evidence type="ECO:0000259" key="5">
    <source>
        <dbReference type="PROSITE" id="PS00497"/>
    </source>
</evidence>
<dbReference type="InterPro" id="IPR002227">
    <property type="entry name" value="Tyrosinase_Cu-bd"/>
</dbReference>
<keyword evidence="2" id="KW-0186">Copper</keyword>
<accession>A0A2C9KDF9</accession>
<protein>
    <recommendedName>
        <fullName evidence="5 6">Tyrosinase copper-binding domain-containing protein</fullName>
    </recommendedName>
</protein>
<dbReference type="VEuPathDB" id="VectorBase:BGLAX_038705"/>
<dbReference type="OrthoDB" id="6132182at2759"/>
<dbReference type="PANTHER" id="PTHR11474">
    <property type="entry name" value="TYROSINASE FAMILY MEMBER"/>
    <property type="match status" value="1"/>
</dbReference>
<dbReference type="PROSITE" id="PS00498">
    <property type="entry name" value="TYROSINASE_2"/>
    <property type="match status" value="1"/>
</dbReference>
<feature type="domain" description="Tyrosinase copper-binding" evidence="6">
    <location>
        <begin position="296"/>
        <end position="307"/>
    </location>
</feature>
<evidence type="ECO:0000259" key="6">
    <source>
        <dbReference type="PROSITE" id="PS00498"/>
    </source>
</evidence>
<evidence type="ECO:0000256" key="4">
    <source>
        <dbReference type="SAM" id="SignalP"/>
    </source>
</evidence>
<dbReference type="PROSITE" id="PS00497">
    <property type="entry name" value="TYROSINASE_1"/>
    <property type="match status" value="1"/>
</dbReference>